<dbReference type="Pfam" id="PF01345">
    <property type="entry name" value="DUF11"/>
    <property type="match status" value="1"/>
</dbReference>
<dbReference type="CDD" id="cd04486">
    <property type="entry name" value="YhcR_OBF_like"/>
    <property type="match status" value="1"/>
</dbReference>
<keyword evidence="7" id="KW-1185">Reference proteome</keyword>
<evidence type="ECO:0000256" key="2">
    <source>
        <dbReference type="ARBA" id="ARBA00022737"/>
    </source>
</evidence>
<dbReference type="InterPro" id="IPR038081">
    <property type="entry name" value="CalX-like_sf"/>
</dbReference>
<feature type="signal peptide" evidence="4">
    <location>
        <begin position="1"/>
        <end position="22"/>
    </location>
</feature>
<evidence type="ECO:0000256" key="1">
    <source>
        <dbReference type="ARBA" id="ARBA00022729"/>
    </source>
</evidence>
<dbReference type="InterPro" id="IPR001434">
    <property type="entry name" value="OmcB-like_DUF11"/>
</dbReference>
<protein>
    <submittedName>
        <fullName evidence="6">Nuclease</fullName>
    </submittedName>
</protein>
<dbReference type="PANTHER" id="PTHR42834:SF1">
    <property type="entry name" value="ENDONUCLEASE_EXONUCLEASE_PHOSPHATASE FAMILY PROTEIN (AFU_ORTHOLOGUE AFUA_3G09210)"/>
    <property type="match status" value="1"/>
</dbReference>
<name>A0A7H0FZK9_9GAMM</name>
<dbReference type="InterPro" id="IPR013783">
    <property type="entry name" value="Ig-like_fold"/>
</dbReference>
<dbReference type="PANTHER" id="PTHR42834">
    <property type="entry name" value="ENDONUCLEASE/EXONUCLEASE/PHOSPHATASE FAMILY PROTEIN (AFU_ORTHOLOGUE AFUA_3G09210)"/>
    <property type="match status" value="1"/>
</dbReference>
<feature type="domain" description="Calx-beta" evidence="5">
    <location>
        <begin position="223"/>
        <end position="324"/>
    </location>
</feature>
<dbReference type="GO" id="GO:0007154">
    <property type="term" value="P:cell communication"/>
    <property type="evidence" value="ECO:0007669"/>
    <property type="project" value="InterPro"/>
</dbReference>
<dbReference type="Gene3D" id="3.60.10.10">
    <property type="entry name" value="Endonuclease/exonuclease/phosphatase"/>
    <property type="match status" value="1"/>
</dbReference>
<evidence type="ECO:0000313" key="7">
    <source>
        <dbReference type="Proteomes" id="UP000516018"/>
    </source>
</evidence>
<feature type="chain" id="PRO_5028971779" evidence="4">
    <location>
        <begin position="23"/>
        <end position="1219"/>
    </location>
</feature>
<accession>A0A7H0FZK9</accession>
<dbReference type="SMART" id="SM00237">
    <property type="entry name" value="Calx_beta"/>
    <property type="match status" value="1"/>
</dbReference>
<organism evidence="6 7">
    <name type="scientific">Agrilutibacter terrestris</name>
    <dbReference type="NCBI Taxonomy" id="2865112"/>
    <lineage>
        <taxon>Bacteria</taxon>
        <taxon>Pseudomonadati</taxon>
        <taxon>Pseudomonadota</taxon>
        <taxon>Gammaproteobacteria</taxon>
        <taxon>Lysobacterales</taxon>
        <taxon>Lysobacteraceae</taxon>
        <taxon>Agrilutibacter</taxon>
    </lineage>
</organism>
<evidence type="ECO:0000313" key="6">
    <source>
        <dbReference type="EMBL" id="QNP41475.1"/>
    </source>
</evidence>
<dbReference type="AlphaFoldDB" id="A0A7H0FZK9"/>
<dbReference type="KEGG" id="lsx:H8B22_04440"/>
<dbReference type="Gene3D" id="2.60.40.2030">
    <property type="match status" value="1"/>
</dbReference>
<dbReference type="Pfam" id="PF03160">
    <property type="entry name" value="Calx-beta"/>
    <property type="match status" value="1"/>
</dbReference>
<proteinExistence type="predicted"/>
<evidence type="ECO:0000256" key="3">
    <source>
        <dbReference type="ARBA" id="ARBA00022837"/>
    </source>
</evidence>
<dbReference type="RefSeq" id="WP_187712911.1">
    <property type="nucleotide sequence ID" value="NZ_CP060820.1"/>
</dbReference>
<dbReference type="SUPFAM" id="SSF56219">
    <property type="entry name" value="DNase I-like"/>
    <property type="match status" value="1"/>
</dbReference>
<evidence type="ECO:0000256" key="4">
    <source>
        <dbReference type="SAM" id="SignalP"/>
    </source>
</evidence>
<sequence>MRSAARGTAALLAMALAGVAHADCISITGSVYSQNFNTLANTGLASALPPGWLIRETGSSANGQYAGGTGSSTTGDTYSFGSAGTAERALGGLRSNALAPSWGACFTNATDAPVGALDLAYTGEQWRFGVTGRTVPDRVDFQYSLDATSLGDGTWIDVDALDFATPALGGTAGLRDGNVDPNRAALAATLDGFSLAPGATIWIRWNDADISSSDDGLAIDDFSLAVHGDAGGPPALEVGDTSADEGDAGTTPLFFTFRLDKPAGAAGVVIGYTTQDGTATAGSDYAAASDTVTIPAGETAVTIAIDGNGDTAQEADETFTLAITSATGAGIADAQAIGTIRNDDFVVSAIHDIQGPGATSPLANQFVTTVGVVTGRKGNGFFLQASDAEADADPLTSEGVFVFTGSAPSAAAAVGNRVRVRGTVFEFVPPSAPGQLPLTEIGGSPSVTMLSGGHALPAPIALTAAMTDPAGGFGQLEPLEGMRVTGSLTTVSASDGFKTPYNATGGINGILQAVITGIARPFREPGISVLDAIPGGGTSPPIPRWDANPEIVTIDSDTLASGAGLIGANYQLDLPAGSVIEGLTGPLDYGFGRYTIHRDPMVPLNVTTTPRPRAARVPGGNEFTVAAYNMERFFDTVDDPAVDDDRANAAAYATRLQKASLGVRDYLHAPDVLAAIEIENLGVLQALAAKINADAVAAGQADPQYVAYLFEGHDIGGIDIGYLVKTAPVAGGKPRVEALSVAQPDTDPFFEPGRYLNDRPPLLLKAVVNYDDGRAFPITVVGVHQRSFNDTDVTGAAGDRARLKRLEQAKFLANLVQGIQTASPQTRVVVLGDFNAFAFNDGLGDIMGVTAGTPVAEEQTVTPGDAVDLVDPDLVNLGELAPASERYSYSYEGHAQTLDHVLVNEELIVTTRTSTIDHARINADFSDSNRSDATTPTRLADHDPVIAYFDPRPVADLAITATADAASVSVDGTLAFTATAHNNGPEAAESVGVGFALDAVLPTMAVAAPAGWSCDTAQVDAGRTSVACHATALAKDADAQFAITAATTPDTAHATVSLAAAVDALSLDPQPGNDQATASLEVAARVDLSLRIAGPAKKLHYASLAPFAIDLRNAGTYTAKQATMTLRGDAPAANVSVTAPAGWQCTVADTVANSFEAVCGATALLAIDVNQHFDVVVNVPARSDSTQFLTLTATAASASIETAPANNAATYQNRIVGVP</sequence>
<evidence type="ECO:0000259" key="5">
    <source>
        <dbReference type="SMART" id="SM00237"/>
    </source>
</evidence>
<dbReference type="Proteomes" id="UP000516018">
    <property type="component" value="Chromosome"/>
</dbReference>
<dbReference type="InterPro" id="IPR036691">
    <property type="entry name" value="Endo/exonu/phosph_ase_sf"/>
</dbReference>
<gene>
    <name evidence="6" type="ORF">H8B22_04440</name>
</gene>
<keyword evidence="3" id="KW-0106">Calcium</keyword>
<dbReference type="SUPFAM" id="SSF141072">
    <property type="entry name" value="CalX-like"/>
    <property type="match status" value="1"/>
</dbReference>
<keyword evidence="1 4" id="KW-0732">Signal</keyword>
<dbReference type="InterPro" id="IPR003644">
    <property type="entry name" value="Calx_beta"/>
</dbReference>
<keyword evidence="2" id="KW-0677">Repeat</keyword>
<dbReference type="GO" id="GO:0016020">
    <property type="term" value="C:membrane"/>
    <property type="evidence" value="ECO:0007669"/>
    <property type="project" value="InterPro"/>
</dbReference>
<dbReference type="Gene3D" id="2.60.40.10">
    <property type="entry name" value="Immunoglobulins"/>
    <property type="match status" value="1"/>
</dbReference>
<dbReference type="EMBL" id="CP060820">
    <property type="protein sequence ID" value="QNP41475.1"/>
    <property type="molecule type" value="Genomic_DNA"/>
</dbReference>
<reference evidence="6 7" key="1">
    <citation type="submission" date="2020-08" db="EMBL/GenBank/DDBJ databases">
        <title>Lysobacter sp. II4 sp. nov., isolated from soil.</title>
        <authorList>
            <person name="Woo C.Y."/>
            <person name="Kim J."/>
        </authorList>
    </citation>
    <scope>NUCLEOTIDE SEQUENCE [LARGE SCALE GENOMIC DNA]</scope>
    <source>
        <strain evidence="6 7">II4</strain>
    </source>
</reference>